<proteinExistence type="predicted"/>
<sequence>MVEKVAEKVEKVADEVMDKLPICFVENLAKETATNAHLEKGLSQKEQSDEHIIEQSSSTTSKRKRTTSKVWDNFEKLSITADGKQKASCKKCKQEYIADAKSEHEGNRDLHSFLNPTVKPITRNTAKSDVLKLYKREKDKLQHVIESIPSRICLTFDLWSSIATYGYLALTAHYVDENWILQKKILSFHHMPPPHSGPILAEKVIHLLKEWGIEKKVFSLTLDNAKYNDGLIDVLKCHLSLIDTLFCGGEFFHMRCGAHILNLIVQAGLKVIDEAVNKIRESVKYVRGSERRKIKFAECIAQLSLSCSKKEFDIYESQHYGLTRNKSQLDLFLEEQKFDRKQDLDILSYWKANKLRYPELALMARDILSIPITTVASESAFSIGSQILNNIAVQSYQRMRRLCYAHEIGFSNEDEEDEELAEDFESIITTLKNSSNDSHSSFS</sequence>
<evidence type="ECO:0000259" key="2">
    <source>
        <dbReference type="Pfam" id="PF05699"/>
    </source>
</evidence>
<dbReference type="OrthoDB" id="1873329at2759"/>
<evidence type="ECO:0000313" key="3">
    <source>
        <dbReference type="EMBL" id="KAA8546764.1"/>
    </source>
</evidence>
<dbReference type="EMBL" id="CM018032">
    <property type="protein sequence ID" value="KAA8546764.1"/>
    <property type="molecule type" value="Genomic_DNA"/>
</dbReference>
<dbReference type="InterPro" id="IPR008906">
    <property type="entry name" value="HATC_C_dom"/>
</dbReference>
<dbReference type="PANTHER" id="PTHR46481">
    <property type="entry name" value="ZINC FINGER BED DOMAIN-CONTAINING PROTEIN 4"/>
    <property type="match status" value="1"/>
</dbReference>
<dbReference type="InterPro" id="IPR052035">
    <property type="entry name" value="ZnF_BED_domain_contain"/>
</dbReference>
<feature type="region of interest" description="Disordered" evidence="1">
    <location>
        <begin position="39"/>
        <end position="65"/>
    </location>
</feature>
<dbReference type="Pfam" id="PF05699">
    <property type="entry name" value="Dimer_Tnp_hAT"/>
    <property type="match status" value="1"/>
</dbReference>
<dbReference type="Proteomes" id="UP000325577">
    <property type="component" value="Linkage Group LG1"/>
</dbReference>
<evidence type="ECO:0000256" key="1">
    <source>
        <dbReference type="SAM" id="MobiDB-lite"/>
    </source>
</evidence>
<evidence type="ECO:0000313" key="4">
    <source>
        <dbReference type="Proteomes" id="UP000325577"/>
    </source>
</evidence>
<dbReference type="SUPFAM" id="SSF53098">
    <property type="entry name" value="Ribonuclease H-like"/>
    <property type="match status" value="1"/>
</dbReference>
<dbReference type="GO" id="GO:0046983">
    <property type="term" value="F:protein dimerization activity"/>
    <property type="evidence" value="ECO:0007669"/>
    <property type="project" value="InterPro"/>
</dbReference>
<name>A0A5J5BVU7_9ASTE</name>
<dbReference type="AlphaFoldDB" id="A0A5J5BVU7"/>
<keyword evidence="4" id="KW-1185">Reference proteome</keyword>
<accession>A0A5J5BVU7</accession>
<organism evidence="3 4">
    <name type="scientific">Nyssa sinensis</name>
    <dbReference type="NCBI Taxonomy" id="561372"/>
    <lineage>
        <taxon>Eukaryota</taxon>
        <taxon>Viridiplantae</taxon>
        <taxon>Streptophyta</taxon>
        <taxon>Embryophyta</taxon>
        <taxon>Tracheophyta</taxon>
        <taxon>Spermatophyta</taxon>
        <taxon>Magnoliopsida</taxon>
        <taxon>eudicotyledons</taxon>
        <taxon>Gunneridae</taxon>
        <taxon>Pentapetalae</taxon>
        <taxon>asterids</taxon>
        <taxon>Cornales</taxon>
        <taxon>Nyssaceae</taxon>
        <taxon>Nyssa</taxon>
    </lineage>
</organism>
<reference evidence="3 4" key="1">
    <citation type="submission" date="2019-09" db="EMBL/GenBank/DDBJ databases">
        <title>A chromosome-level genome assembly of the Chinese tupelo Nyssa sinensis.</title>
        <authorList>
            <person name="Yang X."/>
            <person name="Kang M."/>
            <person name="Yang Y."/>
            <person name="Xiong H."/>
            <person name="Wang M."/>
            <person name="Zhang Z."/>
            <person name="Wang Z."/>
            <person name="Wu H."/>
            <person name="Ma T."/>
            <person name="Liu J."/>
            <person name="Xi Z."/>
        </authorList>
    </citation>
    <scope>NUCLEOTIDE SEQUENCE [LARGE SCALE GENOMIC DNA]</scope>
    <source>
        <strain evidence="3">J267</strain>
        <tissue evidence="3">Leaf</tissue>
    </source>
</reference>
<gene>
    <name evidence="3" type="ORF">F0562_003193</name>
</gene>
<feature type="domain" description="HAT C-terminal dimerisation" evidence="2">
    <location>
        <begin position="329"/>
        <end position="389"/>
    </location>
</feature>
<feature type="compositionally biased region" description="Basic and acidic residues" evidence="1">
    <location>
        <begin position="39"/>
        <end position="53"/>
    </location>
</feature>
<protein>
    <recommendedName>
        <fullName evidence="2">HAT C-terminal dimerisation domain-containing protein</fullName>
    </recommendedName>
</protein>
<dbReference type="InterPro" id="IPR012337">
    <property type="entry name" value="RNaseH-like_sf"/>
</dbReference>
<dbReference type="PANTHER" id="PTHR46481:SF6">
    <property type="entry name" value="ZINC FINGER BED DOMAIN-CONTAINING PROTEIN RICESLEEPER 2-LIKE"/>
    <property type="match status" value="1"/>
</dbReference>